<proteinExistence type="predicted"/>
<gene>
    <name evidence="5" type="ORF">CALCODRAFT_280287</name>
</gene>
<dbReference type="SUPFAM" id="SSF50978">
    <property type="entry name" value="WD40 repeat-like"/>
    <property type="match status" value="1"/>
</dbReference>
<organism evidence="5 6">
    <name type="scientific">Calocera cornea HHB12733</name>
    <dbReference type="NCBI Taxonomy" id="1353952"/>
    <lineage>
        <taxon>Eukaryota</taxon>
        <taxon>Fungi</taxon>
        <taxon>Dikarya</taxon>
        <taxon>Basidiomycota</taxon>
        <taxon>Agaricomycotina</taxon>
        <taxon>Dacrymycetes</taxon>
        <taxon>Dacrymycetales</taxon>
        <taxon>Dacrymycetaceae</taxon>
        <taxon>Calocera</taxon>
    </lineage>
</organism>
<evidence type="ECO:0000256" key="3">
    <source>
        <dbReference type="ARBA" id="ARBA00022737"/>
    </source>
</evidence>
<evidence type="ECO:0000256" key="2">
    <source>
        <dbReference type="ARBA" id="ARBA00022574"/>
    </source>
</evidence>
<dbReference type="GO" id="GO:0006364">
    <property type="term" value="P:rRNA processing"/>
    <property type="evidence" value="ECO:0007669"/>
    <property type="project" value="TreeGrafter"/>
</dbReference>
<evidence type="ECO:0008006" key="7">
    <source>
        <dbReference type="Google" id="ProtNLM"/>
    </source>
</evidence>
<accession>A0A165JSL6</accession>
<dbReference type="PANTHER" id="PTHR19924">
    <property type="entry name" value="UTP15 U3 SMALL NUCLEOLAR RNA-ASSOCIATED PROTEIN 15 FAMILY MEMBER"/>
    <property type="match status" value="1"/>
</dbReference>
<keyword evidence="6" id="KW-1185">Reference proteome</keyword>
<dbReference type="GO" id="GO:0045943">
    <property type="term" value="P:positive regulation of transcription by RNA polymerase I"/>
    <property type="evidence" value="ECO:0007669"/>
    <property type="project" value="TreeGrafter"/>
</dbReference>
<comment type="subcellular location">
    <subcellularLocation>
        <location evidence="1">Nucleus</location>
        <location evidence="1">Nucleolus</location>
    </subcellularLocation>
</comment>
<dbReference type="STRING" id="1353952.A0A165JSL6"/>
<dbReference type="InterPro" id="IPR015943">
    <property type="entry name" value="WD40/YVTN_repeat-like_dom_sf"/>
</dbReference>
<dbReference type="AlphaFoldDB" id="A0A165JSL6"/>
<evidence type="ECO:0000256" key="4">
    <source>
        <dbReference type="ARBA" id="ARBA00023242"/>
    </source>
</evidence>
<dbReference type="EMBL" id="KV423918">
    <property type="protein sequence ID" value="KZT62216.1"/>
    <property type="molecule type" value="Genomic_DNA"/>
</dbReference>
<reference evidence="5 6" key="1">
    <citation type="journal article" date="2016" name="Mol. Biol. Evol.">
        <title>Comparative Genomics of Early-Diverging Mushroom-Forming Fungi Provides Insights into the Origins of Lignocellulose Decay Capabilities.</title>
        <authorList>
            <person name="Nagy L.G."/>
            <person name="Riley R."/>
            <person name="Tritt A."/>
            <person name="Adam C."/>
            <person name="Daum C."/>
            <person name="Floudas D."/>
            <person name="Sun H."/>
            <person name="Yadav J.S."/>
            <person name="Pangilinan J."/>
            <person name="Larsson K.H."/>
            <person name="Matsuura K."/>
            <person name="Barry K."/>
            <person name="Labutti K."/>
            <person name="Kuo R."/>
            <person name="Ohm R.A."/>
            <person name="Bhattacharya S.S."/>
            <person name="Shirouzu T."/>
            <person name="Yoshinaga Y."/>
            <person name="Martin F.M."/>
            <person name="Grigoriev I.V."/>
            <person name="Hibbett D.S."/>
        </authorList>
    </citation>
    <scope>NUCLEOTIDE SEQUENCE [LARGE SCALE GENOMIC DNA]</scope>
    <source>
        <strain evidence="5 6">HHB12733</strain>
    </source>
</reference>
<keyword evidence="3" id="KW-0677">Repeat</keyword>
<evidence type="ECO:0000313" key="6">
    <source>
        <dbReference type="Proteomes" id="UP000076842"/>
    </source>
</evidence>
<dbReference type="Gene3D" id="2.130.10.10">
    <property type="entry name" value="YVTN repeat-like/Quinoprotein amine dehydrogenase"/>
    <property type="match status" value="1"/>
</dbReference>
<keyword evidence="2" id="KW-0853">WD repeat</keyword>
<keyword evidence="4" id="KW-0539">Nucleus</keyword>
<evidence type="ECO:0000313" key="5">
    <source>
        <dbReference type="EMBL" id="KZT62216.1"/>
    </source>
</evidence>
<sequence length="272" mass="30069">MESSGASSLLHHLRPLLSFSAPWYAVPSSATAQICPQMWREAVTFYRGEGKLFVAGNHTGRTQLFDVGTRAIPRSLEDHKQWSCDFSTPCFILTRPNPVLGIKLSPDNTSPLSRPDDATVHLFNIPSSMDTLTIYVPDSFPQYLVLSGSYDGNVRLFDAHAGGSEMVMPRKSPVKDVLLFPSGVLSLSAWGPVLRVRDLVAGGKYLRTLSSHRERITSLASLGDYLPGLSDGLEQMVKVSTSRAEERCFQSAIQRPYYTSPFLSMARVLQWA</sequence>
<dbReference type="GO" id="GO:0005730">
    <property type="term" value="C:nucleolus"/>
    <property type="evidence" value="ECO:0007669"/>
    <property type="project" value="UniProtKB-SubCell"/>
</dbReference>
<dbReference type="OrthoDB" id="431715at2759"/>
<dbReference type="InParanoid" id="A0A165JSL6"/>
<dbReference type="Proteomes" id="UP000076842">
    <property type="component" value="Unassembled WGS sequence"/>
</dbReference>
<dbReference type="PANTHER" id="PTHR19924:SF26">
    <property type="entry name" value="U3 SMALL NUCLEOLAR RNA-ASSOCIATED PROTEIN 15 HOMOLOG"/>
    <property type="match status" value="1"/>
</dbReference>
<dbReference type="InterPro" id="IPR036322">
    <property type="entry name" value="WD40_repeat_dom_sf"/>
</dbReference>
<name>A0A165JSL6_9BASI</name>
<evidence type="ECO:0000256" key="1">
    <source>
        <dbReference type="ARBA" id="ARBA00004604"/>
    </source>
</evidence>
<protein>
    <recommendedName>
        <fullName evidence="7">WD40 repeat-like protein</fullName>
    </recommendedName>
</protein>